<dbReference type="AlphaFoldDB" id="A0AAV7MPV9"/>
<feature type="compositionally biased region" description="Basic residues" evidence="1">
    <location>
        <begin position="493"/>
        <end position="503"/>
    </location>
</feature>
<accession>A0AAV7MPV9</accession>
<feature type="region of interest" description="Disordered" evidence="1">
    <location>
        <begin position="1"/>
        <end position="214"/>
    </location>
</feature>
<organism evidence="2 3">
    <name type="scientific">Pleurodeles waltl</name>
    <name type="common">Iberian ribbed newt</name>
    <dbReference type="NCBI Taxonomy" id="8319"/>
    <lineage>
        <taxon>Eukaryota</taxon>
        <taxon>Metazoa</taxon>
        <taxon>Chordata</taxon>
        <taxon>Craniata</taxon>
        <taxon>Vertebrata</taxon>
        <taxon>Euteleostomi</taxon>
        <taxon>Amphibia</taxon>
        <taxon>Batrachia</taxon>
        <taxon>Caudata</taxon>
        <taxon>Salamandroidea</taxon>
        <taxon>Salamandridae</taxon>
        <taxon>Pleurodelinae</taxon>
        <taxon>Pleurodeles</taxon>
    </lineage>
</organism>
<feature type="compositionally biased region" description="Basic residues" evidence="1">
    <location>
        <begin position="95"/>
        <end position="123"/>
    </location>
</feature>
<protein>
    <submittedName>
        <fullName evidence="2">Uncharacterized protein</fullName>
    </submittedName>
</protein>
<evidence type="ECO:0000313" key="2">
    <source>
        <dbReference type="EMBL" id="KAJ1104800.1"/>
    </source>
</evidence>
<feature type="compositionally biased region" description="Basic and acidic residues" evidence="1">
    <location>
        <begin position="23"/>
        <end position="60"/>
    </location>
</feature>
<feature type="compositionally biased region" description="Basic and acidic residues" evidence="1">
    <location>
        <begin position="240"/>
        <end position="255"/>
    </location>
</feature>
<keyword evidence="3" id="KW-1185">Reference proteome</keyword>
<dbReference type="Proteomes" id="UP001066276">
    <property type="component" value="Chromosome 9"/>
</dbReference>
<gene>
    <name evidence="2" type="ORF">NDU88_002209</name>
</gene>
<feature type="compositionally biased region" description="Basic and acidic residues" evidence="1">
    <location>
        <begin position="124"/>
        <end position="135"/>
    </location>
</feature>
<comment type="caution">
    <text evidence="2">The sequence shown here is derived from an EMBL/GenBank/DDBJ whole genome shotgun (WGS) entry which is preliminary data.</text>
</comment>
<proteinExistence type="predicted"/>
<feature type="region of interest" description="Disordered" evidence="1">
    <location>
        <begin position="485"/>
        <end position="514"/>
    </location>
</feature>
<dbReference type="PANTHER" id="PTHR35558:SF1">
    <property type="entry name" value="ENDONUCLEASE_EXONUCLEASE_PHOSPHATASE DOMAIN-CONTAINING PROTEIN"/>
    <property type="match status" value="1"/>
</dbReference>
<name>A0AAV7MPV9_PLEWA</name>
<dbReference type="PANTHER" id="PTHR35558">
    <property type="entry name" value="SGNH_HYDRO DOMAIN-CONTAINING PROTEIN"/>
    <property type="match status" value="1"/>
</dbReference>
<dbReference type="EMBL" id="JANPWB010000013">
    <property type="protein sequence ID" value="KAJ1104800.1"/>
    <property type="molecule type" value="Genomic_DNA"/>
</dbReference>
<evidence type="ECO:0000256" key="1">
    <source>
        <dbReference type="SAM" id="MobiDB-lite"/>
    </source>
</evidence>
<reference evidence="2" key="1">
    <citation type="journal article" date="2022" name="bioRxiv">
        <title>Sequencing and chromosome-scale assembly of the giantPleurodeles waltlgenome.</title>
        <authorList>
            <person name="Brown T."/>
            <person name="Elewa A."/>
            <person name="Iarovenko S."/>
            <person name="Subramanian E."/>
            <person name="Araus A.J."/>
            <person name="Petzold A."/>
            <person name="Susuki M."/>
            <person name="Suzuki K.-i.T."/>
            <person name="Hayashi T."/>
            <person name="Toyoda A."/>
            <person name="Oliveira C."/>
            <person name="Osipova E."/>
            <person name="Leigh N.D."/>
            <person name="Simon A."/>
            <person name="Yun M.H."/>
        </authorList>
    </citation>
    <scope>NUCLEOTIDE SEQUENCE</scope>
    <source>
        <strain evidence="2">20211129_DDA</strain>
        <tissue evidence="2">Liver</tissue>
    </source>
</reference>
<feature type="region of interest" description="Disordered" evidence="1">
    <location>
        <begin position="235"/>
        <end position="324"/>
    </location>
</feature>
<sequence length="555" mass="63116">MLKRGLPGSLGSTGDRAAKRRKTPETLRTNETHKEELLEGTAHRRDATLQRGIDETKPRTAGEATRPGCIVARGHNRGQPVRQRDPCVDQGGAKSARRGRRQPRAKSRGARHHGDRRDQRRARSRGDHQSGKRGSDNAQQRLDPQTNKGCRGRREVHRDSNTTNVAGSDITPPETKKRQRNASRGAKKGDRRETGEPAEAATPGPSKKAKTSNGEQISIIVQECLKSMAPLLFVKPGGGGEEKEPRGTEVREGSSPRRSKGKKPQAARAVTTPDRSISPDSGGEEPALPGSPARPTQAWGVGPNKSAHRRRHPTADGQAPEAYKRGTLGRPYMVARAPWLASLIPLAVKERIWRREFIDIFTLLEIQVEGLDLTTVDKKEKDRRERNRVRKERNFDNWLDAFRIMAYIIVDKFPHCAKDLWLYESKIHEAHRQFSREAWLDYDKGFRLKMQAHPDMEWDEEDVAGYMHKMMVAREARNWAHKGEQPFHGSFQKSRHEKGKPYPKRQPYTQWKGPKTGRTASAICYKFEKDEFLEGFLRKNIRPFFPVQSRYLYDL</sequence>
<feature type="compositionally biased region" description="Polar residues" evidence="1">
    <location>
        <begin position="136"/>
        <end position="148"/>
    </location>
</feature>
<evidence type="ECO:0000313" key="3">
    <source>
        <dbReference type="Proteomes" id="UP001066276"/>
    </source>
</evidence>